<dbReference type="InterPro" id="IPR052194">
    <property type="entry name" value="MESH1"/>
</dbReference>
<reference evidence="2 4" key="2">
    <citation type="submission" date="2016-02" db="EMBL/GenBank/DDBJ databases">
        <title>Complete Genome Sequence of Propionibacterium acidipropionici ATCC 55737.</title>
        <authorList>
            <person name="Luna Flores C.H."/>
            <person name="Nielsen L.K."/>
            <person name="Marcellin E."/>
        </authorList>
    </citation>
    <scope>NUCLEOTIDE SEQUENCE [LARGE SCALE GENOMIC DNA]</scope>
    <source>
        <strain evidence="2 4">ATCC 55737</strain>
    </source>
</reference>
<proteinExistence type="predicted"/>
<sequence>MPRKPTGDPSTTPSQDGTSIHGRPGVWDHGVMSTTAPSCDGLSPEALARWAHRGQHRLTASGPRDYIEHPARVVGLLVAGGVGDQEVLAAGWLHDVVEDQASRVASISPMTPPASPPRHVDKSADPLVMRQTAADVIAGLFGDRVAGLVLEVTNPLAEEGAGDDYLGHLRDLTAHGSPGALAVKICDHLDNTADLTPSDNDLRDPMQLARWRAKYAPVRPLLRTARSLLDPAWQARMLSPEV</sequence>
<gene>
    <name evidence="3" type="ORF">A8L58_09235</name>
    <name evidence="2" type="ORF">AXH35_07780</name>
</gene>
<protein>
    <recommendedName>
        <fullName evidence="6">HD domain-containing protein</fullName>
    </recommendedName>
</protein>
<dbReference type="EMBL" id="CP014352">
    <property type="protein sequence ID" value="AMS05369.1"/>
    <property type="molecule type" value="Genomic_DNA"/>
</dbReference>
<evidence type="ECO:0000313" key="4">
    <source>
        <dbReference type="Proteomes" id="UP000075221"/>
    </source>
</evidence>
<dbReference type="GO" id="GO:0008893">
    <property type="term" value="F:guanosine-3',5'-bis(diphosphate) 3'-diphosphatase activity"/>
    <property type="evidence" value="ECO:0007669"/>
    <property type="project" value="TreeGrafter"/>
</dbReference>
<evidence type="ECO:0000313" key="5">
    <source>
        <dbReference type="Proteomes" id="UP000178666"/>
    </source>
</evidence>
<name>A0AAC8YF47_9ACTN</name>
<evidence type="ECO:0000256" key="1">
    <source>
        <dbReference type="SAM" id="MobiDB-lite"/>
    </source>
</evidence>
<dbReference type="PANTHER" id="PTHR46246">
    <property type="entry name" value="GUANOSINE-3',5'-BIS(DIPHOSPHATE) 3'-PYROPHOSPHOHYDROLASE MESH1"/>
    <property type="match status" value="1"/>
</dbReference>
<dbReference type="SUPFAM" id="SSF109604">
    <property type="entry name" value="HD-domain/PDEase-like"/>
    <property type="match status" value="1"/>
</dbReference>
<keyword evidence="5" id="KW-1185">Reference proteome</keyword>
<dbReference type="Gene3D" id="1.10.3210.10">
    <property type="entry name" value="Hypothetical protein af1432"/>
    <property type="match status" value="1"/>
</dbReference>
<dbReference type="AlphaFoldDB" id="A0AAC8YF47"/>
<dbReference type="PANTHER" id="PTHR46246:SF1">
    <property type="entry name" value="GUANOSINE-3',5'-BIS(DIPHOSPHATE) 3'-PYROPHOSPHOHYDROLASE MESH1"/>
    <property type="match status" value="1"/>
</dbReference>
<dbReference type="Proteomes" id="UP000178666">
    <property type="component" value="Chromosome"/>
</dbReference>
<feature type="region of interest" description="Disordered" evidence="1">
    <location>
        <begin position="1"/>
        <end position="26"/>
    </location>
</feature>
<evidence type="ECO:0000313" key="2">
    <source>
        <dbReference type="EMBL" id="AMS05369.1"/>
    </source>
</evidence>
<dbReference type="EMBL" id="CP015970">
    <property type="protein sequence ID" value="AOZ46844.1"/>
    <property type="molecule type" value="Genomic_DNA"/>
</dbReference>
<organism evidence="2 4">
    <name type="scientific">Acidipropionibacterium acidipropionici</name>
    <dbReference type="NCBI Taxonomy" id="1748"/>
    <lineage>
        <taxon>Bacteria</taxon>
        <taxon>Bacillati</taxon>
        <taxon>Actinomycetota</taxon>
        <taxon>Actinomycetes</taxon>
        <taxon>Propionibacteriales</taxon>
        <taxon>Propionibacteriaceae</taxon>
        <taxon>Acidipropionibacterium</taxon>
    </lineage>
</organism>
<evidence type="ECO:0000313" key="3">
    <source>
        <dbReference type="EMBL" id="AOZ46844.1"/>
    </source>
</evidence>
<dbReference type="Proteomes" id="UP000075221">
    <property type="component" value="Chromosome"/>
</dbReference>
<accession>A0AAC8YF47</accession>
<evidence type="ECO:0008006" key="6">
    <source>
        <dbReference type="Google" id="ProtNLM"/>
    </source>
</evidence>
<feature type="compositionally biased region" description="Polar residues" evidence="1">
    <location>
        <begin position="8"/>
        <end position="18"/>
    </location>
</feature>
<reference evidence="3 5" key="1">
    <citation type="journal article" date="2016" name="Plant Dis.">
        <title>Improved production of propionic acid using genome shuffling.</title>
        <authorList>
            <person name="Luna-Flores C.H."/>
            <person name="Palfreyman R.W."/>
            <person name="Kromer J.O."/>
            <person name="Nielsen L.K."/>
            <person name="Marcellin E."/>
        </authorList>
    </citation>
    <scope>NUCLEOTIDE SEQUENCE [LARGE SCALE GENOMIC DNA]</scope>
    <source>
        <strain evidence="3 5">F3E8</strain>
    </source>
</reference>